<dbReference type="OrthoDB" id="10683954at2759"/>
<dbReference type="InParanoid" id="C1E9F4"/>
<feature type="region of interest" description="Disordered" evidence="1">
    <location>
        <begin position="669"/>
        <end position="725"/>
    </location>
</feature>
<evidence type="ECO:0000313" key="4">
    <source>
        <dbReference type="Proteomes" id="UP000002009"/>
    </source>
</evidence>
<feature type="transmembrane region" description="Helical" evidence="2">
    <location>
        <begin position="99"/>
        <end position="120"/>
    </location>
</feature>
<dbReference type="AlphaFoldDB" id="C1E9F4"/>
<accession>C1E9F4</accession>
<dbReference type="KEGG" id="mis:MICPUN_101255"/>
<evidence type="ECO:0000256" key="1">
    <source>
        <dbReference type="SAM" id="MobiDB-lite"/>
    </source>
</evidence>
<feature type="compositionally biased region" description="Pro residues" evidence="1">
    <location>
        <begin position="542"/>
        <end position="562"/>
    </location>
</feature>
<gene>
    <name evidence="3" type="ORF">MICPUN_101255</name>
</gene>
<feature type="transmembrane region" description="Helical" evidence="2">
    <location>
        <begin position="271"/>
        <end position="288"/>
    </location>
</feature>
<keyword evidence="2" id="KW-1133">Transmembrane helix</keyword>
<organism evidence="3 4">
    <name type="scientific">Micromonas commoda (strain RCC299 / NOUM17 / CCMP2709)</name>
    <name type="common">Picoplanktonic green alga</name>
    <dbReference type="NCBI Taxonomy" id="296587"/>
    <lineage>
        <taxon>Eukaryota</taxon>
        <taxon>Viridiplantae</taxon>
        <taxon>Chlorophyta</taxon>
        <taxon>Mamiellophyceae</taxon>
        <taxon>Mamiellales</taxon>
        <taxon>Mamiellaceae</taxon>
        <taxon>Micromonas</taxon>
    </lineage>
</organism>
<feature type="region of interest" description="Disordered" evidence="1">
    <location>
        <begin position="533"/>
        <end position="630"/>
    </location>
</feature>
<keyword evidence="4" id="KW-1185">Reference proteome</keyword>
<dbReference type="GeneID" id="8244702"/>
<evidence type="ECO:0000256" key="2">
    <source>
        <dbReference type="SAM" id="Phobius"/>
    </source>
</evidence>
<reference evidence="3 4" key="1">
    <citation type="journal article" date="2009" name="Science">
        <title>Green evolution and dynamic adaptations revealed by genomes of the marine picoeukaryotes Micromonas.</title>
        <authorList>
            <person name="Worden A.Z."/>
            <person name="Lee J.H."/>
            <person name="Mock T."/>
            <person name="Rouze P."/>
            <person name="Simmons M.P."/>
            <person name="Aerts A.L."/>
            <person name="Allen A.E."/>
            <person name="Cuvelier M.L."/>
            <person name="Derelle E."/>
            <person name="Everett M.V."/>
            <person name="Foulon E."/>
            <person name="Grimwood J."/>
            <person name="Gundlach H."/>
            <person name="Henrissat B."/>
            <person name="Napoli C."/>
            <person name="McDonald S.M."/>
            <person name="Parker M.S."/>
            <person name="Rombauts S."/>
            <person name="Salamov A."/>
            <person name="Von Dassow P."/>
            <person name="Badger J.H."/>
            <person name="Coutinho P.M."/>
            <person name="Demir E."/>
            <person name="Dubchak I."/>
            <person name="Gentemann C."/>
            <person name="Eikrem W."/>
            <person name="Gready J.E."/>
            <person name="John U."/>
            <person name="Lanier W."/>
            <person name="Lindquist E.A."/>
            <person name="Lucas S."/>
            <person name="Mayer K.F."/>
            <person name="Moreau H."/>
            <person name="Not F."/>
            <person name="Otillar R."/>
            <person name="Panaud O."/>
            <person name="Pangilinan J."/>
            <person name="Paulsen I."/>
            <person name="Piegu B."/>
            <person name="Poliakov A."/>
            <person name="Robbens S."/>
            <person name="Schmutz J."/>
            <person name="Toulza E."/>
            <person name="Wyss T."/>
            <person name="Zelensky A."/>
            <person name="Zhou K."/>
            <person name="Armbrust E.V."/>
            <person name="Bhattacharya D."/>
            <person name="Goodenough U.W."/>
            <person name="Van de Peer Y."/>
            <person name="Grigoriev I.V."/>
        </authorList>
    </citation>
    <scope>NUCLEOTIDE SEQUENCE [LARGE SCALE GENOMIC DNA]</scope>
    <source>
        <strain evidence="4">RCC299 / NOUM17</strain>
    </source>
</reference>
<dbReference type="EMBL" id="CP001327">
    <property type="protein sequence ID" value="ACO64673.1"/>
    <property type="molecule type" value="Genomic_DNA"/>
</dbReference>
<keyword evidence="2" id="KW-0812">Transmembrane</keyword>
<feature type="region of interest" description="Disordered" evidence="1">
    <location>
        <begin position="382"/>
        <end position="483"/>
    </location>
</feature>
<dbReference type="RefSeq" id="XP_002503415.1">
    <property type="nucleotide sequence ID" value="XM_002503369.1"/>
</dbReference>
<feature type="compositionally biased region" description="Low complexity" evidence="1">
    <location>
        <begin position="563"/>
        <end position="624"/>
    </location>
</feature>
<evidence type="ECO:0000313" key="3">
    <source>
        <dbReference type="EMBL" id="ACO64673.1"/>
    </source>
</evidence>
<sequence length="725" mass="73849">MKVCVRAAPAASLLASGRVRAVATRPTATYLRPASKAVRPVRAAPLGGYMAHRGAQVRYAWDPLPPMSAVLASRRASVRTNASASSADPYGEDNSGGGFPWLGMLVLAAACAAAVGFAYADLAPIVGAVNADNLLPAQDAVRAAVVTAKTGAVRACDLTVEMALDAYEAAGAGVKKIGEIATGAASGASSAASGTAASPIAGSPLADVVAKTKEGVGYFAAAIANGEWAKILMAKPFKSLAAITLTVVRIAVSWFLSGVEFACAMLYSTPAYAAVAAGFGLMVVNSLVKAITGPKRELATVGATVTTPAPERAAPVQTTAAGVVKAEPKKEEPVAEEKKVVEEKLEEKPKMPATAVFEASSRVMSDKEKEVMMNRVQEAKRQLGMQDDGYSSPSVRDPFQPVSSYSPASSYGSSATGSSPSADQSDVDRIFAELTSKYGLQSSGSAPARPSAVPNSYNPPAMPSYGSSYPDSTAPPAAAKGYALPATDYGDTSFDADAFLAAFSTDTSYTPPARDLSQEYSKYTSPMSSVDYSAYTPSVKETPPPVASTPAPPTPPPVPKAAPKPVEAAKPAAKPVEAAKPAAKPVEAAKPAAKPVEAAKPAPKPVEAAKPAPVPPASAASSTKPARDRLDLSKVGSKTFKNVDLGGILGGAAKVVSEGAKLGQQALEAASKEVGKGGVGGVSSSTPREAAKPPASGSAANERVLSEMLDEGTVIKRKKPKDESK</sequence>
<proteinExistence type="predicted"/>
<name>C1E9F4_MICCC</name>
<feature type="transmembrane region" description="Helical" evidence="2">
    <location>
        <begin position="240"/>
        <end position="259"/>
    </location>
</feature>
<dbReference type="Proteomes" id="UP000002009">
    <property type="component" value="Chromosome 6"/>
</dbReference>
<keyword evidence="2" id="KW-0472">Membrane</keyword>
<protein>
    <submittedName>
        <fullName evidence="3">Uncharacterized protein</fullName>
    </submittedName>
</protein>
<feature type="compositionally biased region" description="Low complexity" evidence="1">
    <location>
        <begin position="403"/>
        <end position="421"/>
    </location>
</feature>